<keyword evidence="5" id="KW-1185">Reference proteome</keyword>
<dbReference type="Proteomes" id="UP000461880">
    <property type="component" value="Unassembled WGS sequence"/>
</dbReference>
<dbReference type="Gene3D" id="3.20.10.10">
    <property type="entry name" value="D-amino Acid Aminotransferase, subunit A, domain 2"/>
    <property type="match status" value="1"/>
</dbReference>
<dbReference type="RefSeq" id="WP_154505154.1">
    <property type="nucleotide sequence ID" value="NZ_VUMN01000022.1"/>
</dbReference>
<keyword evidence="4" id="KW-0808">Transferase</keyword>
<comment type="caution">
    <text evidence="4">The sequence shown here is derived from an EMBL/GenBank/DDBJ whole genome shotgun (WGS) entry which is preliminary data.</text>
</comment>
<dbReference type="FunFam" id="3.20.10.10:FF:000002">
    <property type="entry name" value="D-alanine aminotransferase"/>
    <property type="match status" value="1"/>
</dbReference>
<gene>
    <name evidence="4" type="ORF">FYJ51_09125</name>
</gene>
<dbReference type="GO" id="GO:0008483">
    <property type="term" value="F:transaminase activity"/>
    <property type="evidence" value="ECO:0007669"/>
    <property type="project" value="UniProtKB-KW"/>
</dbReference>
<accession>A0A7X2TGD0</accession>
<dbReference type="SUPFAM" id="SSF56752">
    <property type="entry name" value="D-aminoacid aminotransferase-like PLP-dependent enzymes"/>
    <property type="match status" value="1"/>
</dbReference>
<evidence type="ECO:0000256" key="3">
    <source>
        <dbReference type="ARBA" id="ARBA00022898"/>
    </source>
</evidence>
<keyword evidence="3" id="KW-0663">Pyridoxal phosphate</keyword>
<name>A0A7X2TGD0_9FIRM</name>
<comment type="similarity">
    <text evidence="2">Belongs to the class-IV pyridoxal-phosphate-dependent aminotransferase family.</text>
</comment>
<keyword evidence="4" id="KW-0032">Aminotransferase</keyword>
<sequence length="283" mass="31792">MKIGYYNGVMGPVDEIRIPMQDRALFFGDGVYDVTFANDGKLFAMEDHLDRFYNSCRMMRIDFPLSREELTAEIQKCVDAAGKGEVTIYWQSSRGNCARNHVFPDPLNKPTLLITVSEGKPIDYSHPMKLCTDEDTRFFHCNIKTLNLIPNVMAAEHAKEAGCNESIFHRGNQLTECAHSALLLLKGGKLLAPVLNELVLPSISRKHLFEIAETEGVPTEARDITMDEVFDADEVIVCSTTKVCAHADTIDEKPVGMKDPELFCRLQKAYFGRIEREIGLKLG</sequence>
<comment type="cofactor">
    <cofactor evidence="1">
        <name>pyridoxal 5'-phosphate</name>
        <dbReference type="ChEBI" id="CHEBI:597326"/>
    </cofactor>
</comment>
<evidence type="ECO:0000313" key="4">
    <source>
        <dbReference type="EMBL" id="MSS59060.1"/>
    </source>
</evidence>
<dbReference type="InterPro" id="IPR043131">
    <property type="entry name" value="BCAT-like_N"/>
</dbReference>
<evidence type="ECO:0000256" key="2">
    <source>
        <dbReference type="ARBA" id="ARBA00009320"/>
    </source>
</evidence>
<dbReference type="InterPro" id="IPR050571">
    <property type="entry name" value="Class-IV_PLP-Dep_Aminotrnsfr"/>
</dbReference>
<dbReference type="InterPro" id="IPR036038">
    <property type="entry name" value="Aminotransferase-like"/>
</dbReference>
<proteinExistence type="inferred from homology"/>
<dbReference type="InterPro" id="IPR043132">
    <property type="entry name" value="BCAT-like_C"/>
</dbReference>
<dbReference type="AlphaFoldDB" id="A0A7X2TGD0"/>
<organism evidence="4 5">
    <name type="scientific">Stecheria intestinalis</name>
    <dbReference type="NCBI Taxonomy" id="2606630"/>
    <lineage>
        <taxon>Bacteria</taxon>
        <taxon>Bacillati</taxon>
        <taxon>Bacillota</taxon>
        <taxon>Erysipelotrichia</taxon>
        <taxon>Erysipelotrichales</taxon>
        <taxon>Erysipelotrichaceae</taxon>
        <taxon>Stecheria</taxon>
    </lineage>
</organism>
<dbReference type="InterPro" id="IPR001544">
    <property type="entry name" value="Aminotrans_IV"/>
</dbReference>
<dbReference type="GO" id="GO:0008652">
    <property type="term" value="P:amino acid biosynthetic process"/>
    <property type="evidence" value="ECO:0007669"/>
    <property type="project" value="UniProtKB-ARBA"/>
</dbReference>
<protein>
    <submittedName>
        <fullName evidence="4">D-amino acid aminotransferase</fullName>
    </submittedName>
</protein>
<reference evidence="4 5" key="1">
    <citation type="submission" date="2019-08" db="EMBL/GenBank/DDBJ databases">
        <title>In-depth cultivation of the pig gut microbiome towards novel bacterial diversity and tailored functional studies.</title>
        <authorList>
            <person name="Wylensek D."/>
            <person name="Hitch T.C.A."/>
            <person name="Clavel T."/>
        </authorList>
    </citation>
    <scope>NUCLEOTIDE SEQUENCE [LARGE SCALE GENOMIC DNA]</scope>
    <source>
        <strain evidence="4 5">Oil+RF-744-GAM-WT-6</strain>
    </source>
</reference>
<dbReference type="GO" id="GO:0046394">
    <property type="term" value="P:carboxylic acid biosynthetic process"/>
    <property type="evidence" value="ECO:0007669"/>
    <property type="project" value="UniProtKB-ARBA"/>
</dbReference>
<evidence type="ECO:0000256" key="1">
    <source>
        <dbReference type="ARBA" id="ARBA00001933"/>
    </source>
</evidence>
<evidence type="ECO:0000313" key="5">
    <source>
        <dbReference type="Proteomes" id="UP000461880"/>
    </source>
</evidence>
<dbReference type="Gene3D" id="3.30.470.10">
    <property type="match status" value="1"/>
</dbReference>
<dbReference type="EMBL" id="VUMN01000022">
    <property type="protein sequence ID" value="MSS59060.1"/>
    <property type="molecule type" value="Genomic_DNA"/>
</dbReference>
<dbReference type="Pfam" id="PF01063">
    <property type="entry name" value="Aminotran_4"/>
    <property type="match status" value="1"/>
</dbReference>
<dbReference type="PANTHER" id="PTHR42743">
    <property type="entry name" value="AMINO-ACID AMINOTRANSFERASE"/>
    <property type="match status" value="1"/>
</dbReference>
<dbReference type="PANTHER" id="PTHR42743:SF11">
    <property type="entry name" value="AMINODEOXYCHORISMATE LYASE"/>
    <property type="match status" value="1"/>
</dbReference>